<protein>
    <submittedName>
        <fullName evidence="3">Putative NBD/HSP70 family sugar kinase</fullName>
    </submittedName>
</protein>
<dbReference type="Gene3D" id="1.10.10.10">
    <property type="entry name" value="Winged helix-like DNA-binding domain superfamily/Winged helix DNA-binding domain"/>
    <property type="match status" value="1"/>
</dbReference>
<proteinExistence type="inferred from homology"/>
<keyword evidence="4" id="KW-1185">Reference proteome</keyword>
<sequence length="409" mass="42627">MTTYSDSGLRKPARGQRSNDMRRTNMSMVLRRIMLSPGETRSETARALGLSAATGTNLVNELIEFGLVRELEPKTGVLGRPGVPLAIDGRRRAVLGIHLGPRTTGVAIVGFDGTEHVSVLVPHAGVPAPEALEMVAGAARDLVADCPAGVSIVGTGIASGGIVDRRAGTIVENPVAGWRDVDVRGQLSGRVPEPIIVEQNARAAAQSELLYGYGKTASSFVLMVVTADVGSVSVHDGIIRAGYRQSAGNIAHLKVTERAIPCDCGRSGCLKAVATDDAVERMAAEAGLAEVPEFADIVTRAADGDPVAADVLGRRSRYVGRAAAILMDIIDPEYLVIAGTVAETPQYLDMVRAEADLYADSASNASARIVTSLSNEMSLTLFAATTIVAAALDDPVGHLSTVDDAPGAR</sequence>
<dbReference type="InterPro" id="IPR043129">
    <property type="entry name" value="ATPase_NBD"/>
</dbReference>
<dbReference type="AlphaFoldDB" id="A0A7Z0D4S6"/>
<name>A0A7Z0D4S6_9MICO</name>
<dbReference type="EMBL" id="JACBZP010000001">
    <property type="protein sequence ID" value="NYI68878.1"/>
    <property type="molecule type" value="Genomic_DNA"/>
</dbReference>
<evidence type="ECO:0000256" key="2">
    <source>
        <dbReference type="SAM" id="MobiDB-lite"/>
    </source>
</evidence>
<evidence type="ECO:0000256" key="1">
    <source>
        <dbReference type="ARBA" id="ARBA00006479"/>
    </source>
</evidence>
<accession>A0A7Z0D4S6</accession>
<dbReference type="RefSeq" id="WP_179429159.1">
    <property type="nucleotide sequence ID" value="NZ_JACBZP010000001.1"/>
</dbReference>
<comment type="caution">
    <text evidence="3">The sequence shown here is derived from an EMBL/GenBank/DDBJ whole genome shotgun (WGS) entry which is preliminary data.</text>
</comment>
<comment type="similarity">
    <text evidence="1">Belongs to the ROK (NagC/XylR) family.</text>
</comment>
<evidence type="ECO:0000313" key="4">
    <source>
        <dbReference type="Proteomes" id="UP000539111"/>
    </source>
</evidence>
<organism evidence="3 4">
    <name type="scientific">Spelaeicoccus albus</name>
    <dbReference type="NCBI Taxonomy" id="1280376"/>
    <lineage>
        <taxon>Bacteria</taxon>
        <taxon>Bacillati</taxon>
        <taxon>Actinomycetota</taxon>
        <taxon>Actinomycetes</taxon>
        <taxon>Micrococcales</taxon>
        <taxon>Brevibacteriaceae</taxon>
        <taxon>Spelaeicoccus</taxon>
    </lineage>
</organism>
<dbReference type="SUPFAM" id="SSF46785">
    <property type="entry name" value="Winged helix' DNA-binding domain"/>
    <property type="match status" value="1"/>
</dbReference>
<dbReference type="InterPro" id="IPR000600">
    <property type="entry name" value="ROK"/>
</dbReference>
<evidence type="ECO:0000313" key="3">
    <source>
        <dbReference type="EMBL" id="NYI68878.1"/>
    </source>
</evidence>
<feature type="region of interest" description="Disordered" evidence="2">
    <location>
        <begin position="1"/>
        <end position="23"/>
    </location>
</feature>
<dbReference type="SUPFAM" id="SSF53067">
    <property type="entry name" value="Actin-like ATPase domain"/>
    <property type="match status" value="1"/>
</dbReference>
<dbReference type="InterPro" id="IPR036388">
    <property type="entry name" value="WH-like_DNA-bd_sf"/>
</dbReference>
<reference evidence="3 4" key="1">
    <citation type="submission" date="2020-07" db="EMBL/GenBank/DDBJ databases">
        <title>Sequencing the genomes of 1000 actinobacteria strains.</title>
        <authorList>
            <person name="Klenk H.-P."/>
        </authorList>
    </citation>
    <scope>NUCLEOTIDE SEQUENCE [LARGE SCALE GENOMIC DNA]</scope>
    <source>
        <strain evidence="3 4">DSM 26341</strain>
    </source>
</reference>
<dbReference type="Proteomes" id="UP000539111">
    <property type="component" value="Unassembled WGS sequence"/>
</dbReference>
<dbReference type="PANTHER" id="PTHR18964:SF149">
    <property type="entry name" value="BIFUNCTIONAL UDP-N-ACETYLGLUCOSAMINE 2-EPIMERASE_N-ACETYLMANNOSAMINE KINASE"/>
    <property type="match status" value="1"/>
</dbReference>
<dbReference type="InterPro" id="IPR036390">
    <property type="entry name" value="WH_DNA-bd_sf"/>
</dbReference>
<dbReference type="Gene3D" id="3.30.420.40">
    <property type="match status" value="2"/>
</dbReference>
<dbReference type="GO" id="GO:0016301">
    <property type="term" value="F:kinase activity"/>
    <property type="evidence" value="ECO:0007669"/>
    <property type="project" value="UniProtKB-KW"/>
</dbReference>
<dbReference type="Pfam" id="PF00480">
    <property type="entry name" value="ROK"/>
    <property type="match status" value="1"/>
</dbReference>
<keyword evidence="3" id="KW-0808">Transferase</keyword>
<keyword evidence="3" id="KW-0418">Kinase</keyword>
<gene>
    <name evidence="3" type="ORF">BJY26_003184</name>
</gene>
<dbReference type="PANTHER" id="PTHR18964">
    <property type="entry name" value="ROK (REPRESSOR, ORF, KINASE) FAMILY"/>
    <property type="match status" value="1"/>
</dbReference>